<evidence type="ECO:0000256" key="2">
    <source>
        <dbReference type="SAM" id="SignalP"/>
    </source>
</evidence>
<feature type="compositionally biased region" description="Basic and acidic residues" evidence="1">
    <location>
        <begin position="27"/>
        <end position="38"/>
    </location>
</feature>
<protein>
    <recommendedName>
        <fullName evidence="5">Lipoprotein</fullName>
    </recommendedName>
</protein>
<dbReference type="PROSITE" id="PS51257">
    <property type="entry name" value="PROKAR_LIPOPROTEIN"/>
    <property type="match status" value="1"/>
</dbReference>
<feature type="compositionally biased region" description="Low complexity" evidence="1">
    <location>
        <begin position="39"/>
        <end position="82"/>
    </location>
</feature>
<evidence type="ECO:0008006" key="5">
    <source>
        <dbReference type="Google" id="ProtNLM"/>
    </source>
</evidence>
<sequence length="284" mass="30044">MKKSKWLILSLAAIMLFGAGCQSKSALESKDSSQKTEKSSQSSKKSESSSSSSVEESSSSTISSSKSSESESSSTNDSSSLSRIEQLNQQLAGAFSNEKLPQTVPVASGKSLNVSYTGDVRNYTISYFASDQEVAINNNYLNGQTSFVTVQKKTYPSASAAQSTIDYQAPQSGLPAIDLGTGITATKEGAAGSVYINWLEGRWSLVVRASNVNGENGESLAKNTVKWLHTETLPIPDVHGAVDFYVSSDASARMNTIAWSKGSVVYLISAADPMVALQLATSLA</sequence>
<organism evidence="3 4">
    <name type="scientific">Lapidilactobacillus mulanensis</name>
    <dbReference type="NCBI Taxonomy" id="2485999"/>
    <lineage>
        <taxon>Bacteria</taxon>
        <taxon>Bacillati</taxon>
        <taxon>Bacillota</taxon>
        <taxon>Bacilli</taxon>
        <taxon>Lactobacillales</taxon>
        <taxon>Lactobacillaceae</taxon>
        <taxon>Lapidilactobacillus</taxon>
    </lineage>
</organism>
<dbReference type="RefSeq" id="WP_125578954.1">
    <property type="nucleotide sequence ID" value="NZ_JBHTOF010000046.1"/>
</dbReference>
<evidence type="ECO:0000313" key="4">
    <source>
        <dbReference type="Proteomes" id="UP001597244"/>
    </source>
</evidence>
<dbReference type="Proteomes" id="UP001597244">
    <property type="component" value="Unassembled WGS sequence"/>
</dbReference>
<evidence type="ECO:0000256" key="1">
    <source>
        <dbReference type="SAM" id="MobiDB-lite"/>
    </source>
</evidence>
<comment type="caution">
    <text evidence="3">The sequence shown here is derived from an EMBL/GenBank/DDBJ whole genome shotgun (WGS) entry which is preliminary data.</text>
</comment>
<proteinExistence type="predicted"/>
<reference evidence="4" key="1">
    <citation type="journal article" date="2019" name="Int. J. Syst. Evol. Microbiol.">
        <title>The Global Catalogue of Microorganisms (GCM) 10K type strain sequencing project: providing services to taxonomists for standard genome sequencing and annotation.</title>
        <authorList>
            <consortium name="The Broad Institute Genomics Platform"/>
            <consortium name="The Broad Institute Genome Sequencing Center for Infectious Disease"/>
            <person name="Wu L."/>
            <person name="Ma J."/>
        </authorList>
    </citation>
    <scope>NUCLEOTIDE SEQUENCE [LARGE SCALE GENOMIC DNA]</scope>
    <source>
        <strain evidence="4">CCM 8951</strain>
    </source>
</reference>
<name>A0ABW4DLP8_9LACO</name>
<feature type="signal peptide" evidence="2">
    <location>
        <begin position="1"/>
        <end position="26"/>
    </location>
</feature>
<accession>A0ABW4DLP8</accession>
<feature type="region of interest" description="Disordered" evidence="1">
    <location>
        <begin position="25"/>
        <end position="82"/>
    </location>
</feature>
<keyword evidence="4" id="KW-1185">Reference proteome</keyword>
<evidence type="ECO:0000313" key="3">
    <source>
        <dbReference type="EMBL" id="MFD1465579.1"/>
    </source>
</evidence>
<keyword evidence="2" id="KW-0732">Signal</keyword>
<feature type="chain" id="PRO_5047383676" description="Lipoprotein" evidence="2">
    <location>
        <begin position="27"/>
        <end position="284"/>
    </location>
</feature>
<dbReference type="EMBL" id="JBHTOF010000046">
    <property type="protein sequence ID" value="MFD1465579.1"/>
    <property type="molecule type" value="Genomic_DNA"/>
</dbReference>
<gene>
    <name evidence="3" type="ORF">ACFQ4L_05695</name>
</gene>